<dbReference type="Gene3D" id="2.60.120.860">
    <property type="match status" value="1"/>
</dbReference>
<dbReference type="eggNOG" id="COG4722">
    <property type="taxonomic scope" value="Bacteria"/>
</dbReference>
<dbReference type="Proteomes" id="UP000019062">
    <property type="component" value="Unassembled WGS sequence"/>
</dbReference>
<evidence type="ECO:0000313" key="3">
    <source>
        <dbReference type="EMBL" id="ETT84169.1"/>
    </source>
</evidence>
<evidence type="ECO:0000259" key="2">
    <source>
        <dbReference type="Pfam" id="PF22768"/>
    </source>
</evidence>
<dbReference type="InterPro" id="IPR008841">
    <property type="entry name" value="Siphovirus-type_tail_N"/>
</dbReference>
<proteinExistence type="predicted"/>
<protein>
    <submittedName>
        <fullName evidence="3">Phage-related tail protein</fullName>
    </submittedName>
</protein>
<keyword evidence="4" id="KW-1185">Reference proteome</keyword>
<evidence type="ECO:0000259" key="1">
    <source>
        <dbReference type="Pfam" id="PF05709"/>
    </source>
</evidence>
<dbReference type="Gene3D" id="2.40.30.200">
    <property type="match status" value="1"/>
</dbReference>
<feature type="domain" description="Siphovirus-type tail component RIFT-related" evidence="1">
    <location>
        <begin position="11"/>
        <end position="136"/>
    </location>
</feature>
<organism evidence="3 4">
    <name type="scientific">Viridibacillus arenosi FSL R5-213</name>
    <dbReference type="NCBI Taxonomy" id="1227360"/>
    <lineage>
        <taxon>Bacteria</taxon>
        <taxon>Bacillati</taxon>
        <taxon>Bacillota</taxon>
        <taxon>Bacilli</taxon>
        <taxon>Bacillales</taxon>
        <taxon>Caryophanaceae</taxon>
        <taxon>Viridibacillus</taxon>
    </lineage>
</organism>
<sequence length="286" mass="31919">MAEKITFINSRGQSLELKNSAPFILSSVDGKGDVHANIQLSKAPYQDGSTHIDSVFDERLLSLQIAIMGNTNDLLLERRQYVASVFNSKLGAGKLIYENGNTKREIKAVPDGVPVFPTGTDNKGINFQKGLVNLICPSPFWLDIMTENIKLEDFVAHFRFSFHFPVRFASRGDSRILINKGDVPTPIIVEFRGAAVNPKITNLSTGEFIRVNRTIPEGYKLILETTFGNKKVEIVAPDGVSQNGFPWIDPDSDFFSLDMGENKFSFITDSGRPEVYVSYKNRYLSV</sequence>
<dbReference type="EMBL" id="ASQA01000028">
    <property type="protein sequence ID" value="ETT84169.1"/>
    <property type="molecule type" value="Genomic_DNA"/>
</dbReference>
<dbReference type="Pfam" id="PF22768">
    <property type="entry name" value="SPP1_Dit"/>
    <property type="match status" value="1"/>
</dbReference>
<accession>W4EV97</accession>
<evidence type="ECO:0000313" key="4">
    <source>
        <dbReference type="Proteomes" id="UP000019062"/>
    </source>
</evidence>
<dbReference type="AlphaFoldDB" id="W4EV97"/>
<gene>
    <name evidence="3" type="ORF">C176_12413</name>
</gene>
<feature type="domain" description="Siphovirus-type tail component C-terminal" evidence="2">
    <location>
        <begin position="181"/>
        <end position="283"/>
    </location>
</feature>
<dbReference type="InterPro" id="IPR054738">
    <property type="entry name" value="Siphovirus-type_tail_C"/>
</dbReference>
<dbReference type="RefSeq" id="WP_038185443.1">
    <property type="nucleotide sequence ID" value="NZ_ASQA01000028.1"/>
</dbReference>
<comment type="caution">
    <text evidence="3">The sequence shown here is derived from an EMBL/GenBank/DDBJ whole genome shotgun (WGS) entry which is preliminary data.</text>
</comment>
<dbReference type="Pfam" id="PF05709">
    <property type="entry name" value="Sipho_tail"/>
    <property type="match status" value="1"/>
</dbReference>
<reference evidence="3 4" key="1">
    <citation type="journal article" date="2014" name="BMC Genomics">
        <title>Genomic comparison of sporeforming bacilli isolated from milk.</title>
        <authorList>
            <person name="Moreno Switt A.I."/>
            <person name="Andrus A.D."/>
            <person name="Ranieri M.L."/>
            <person name="Orsi R.H."/>
            <person name="Ivy R."/>
            <person name="den Bakker H.C."/>
            <person name="Martin N.H."/>
            <person name="Wiedmann M."/>
            <person name="Boor K.J."/>
        </authorList>
    </citation>
    <scope>NUCLEOTIDE SEQUENCE [LARGE SCALE GENOMIC DNA]</scope>
    <source>
        <strain evidence="3 4">FSL R5-213</strain>
    </source>
</reference>
<name>W4EV97_9BACL</name>